<dbReference type="PANTHER" id="PTHR19134">
    <property type="entry name" value="RECEPTOR-TYPE TYROSINE-PROTEIN PHOSPHATASE"/>
    <property type="match status" value="1"/>
</dbReference>
<feature type="domain" description="Tyrosine-protein phosphatase" evidence="2">
    <location>
        <begin position="62"/>
        <end position="268"/>
    </location>
</feature>
<dbReference type="SMART" id="SM00194">
    <property type="entry name" value="PTPc"/>
    <property type="match status" value="1"/>
</dbReference>
<dbReference type="WBParaSite" id="sdigi.contig710.g9560.t1">
    <property type="protein sequence ID" value="sdigi.contig710.g9560.t1"/>
    <property type="gene ID" value="sdigi.contig710.g9560"/>
</dbReference>
<evidence type="ECO:0000313" key="3">
    <source>
        <dbReference type="Proteomes" id="UP000887581"/>
    </source>
</evidence>
<accession>A0A915Q129</accession>
<organism evidence="3 4">
    <name type="scientific">Setaria digitata</name>
    <dbReference type="NCBI Taxonomy" id="48799"/>
    <lineage>
        <taxon>Eukaryota</taxon>
        <taxon>Metazoa</taxon>
        <taxon>Ecdysozoa</taxon>
        <taxon>Nematoda</taxon>
        <taxon>Chromadorea</taxon>
        <taxon>Rhabditida</taxon>
        <taxon>Spirurina</taxon>
        <taxon>Spiruromorpha</taxon>
        <taxon>Filarioidea</taxon>
        <taxon>Setariidae</taxon>
        <taxon>Setaria</taxon>
    </lineage>
</organism>
<evidence type="ECO:0000259" key="2">
    <source>
        <dbReference type="PROSITE" id="PS50055"/>
    </source>
</evidence>
<dbReference type="InterPro" id="IPR000242">
    <property type="entry name" value="PTP_cat"/>
</dbReference>
<dbReference type="PANTHER" id="PTHR19134:SF559">
    <property type="entry name" value="TYROSINE-PROTEIN PHOSPHATASE DOMAIN-CONTAINING PROTEIN"/>
    <property type="match status" value="1"/>
</dbReference>
<dbReference type="AlphaFoldDB" id="A0A915Q129"/>
<evidence type="ECO:0000313" key="4">
    <source>
        <dbReference type="WBParaSite" id="sdigi.contig710.g9560.t1"/>
    </source>
</evidence>
<dbReference type="Pfam" id="PF00102">
    <property type="entry name" value="Y_phosphatase"/>
    <property type="match status" value="1"/>
</dbReference>
<name>A0A915Q129_9BILA</name>
<dbReference type="InterPro" id="IPR029021">
    <property type="entry name" value="Prot-tyrosine_phosphatase-like"/>
</dbReference>
<feature type="region of interest" description="Disordered" evidence="1">
    <location>
        <begin position="1"/>
        <end position="25"/>
    </location>
</feature>
<keyword evidence="3" id="KW-1185">Reference proteome</keyword>
<reference evidence="4" key="1">
    <citation type="submission" date="2022-11" db="UniProtKB">
        <authorList>
            <consortium name="WormBaseParasite"/>
        </authorList>
    </citation>
    <scope>IDENTIFICATION</scope>
</reference>
<dbReference type="SUPFAM" id="SSF52799">
    <property type="entry name" value="(Phosphotyrosine protein) phosphatases II"/>
    <property type="match status" value="1"/>
</dbReference>
<dbReference type="GO" id="GO:0004725">
    <property type="term" value="F:protein tyrosine phosphatase activity"/>
    <property type="evidence" value="ECO:0007669"/>
    <property type="project" value="InterPro"/>
</dbReference>
<sequence>MSDEPELENGKIEADYDEDEHKDTMSPQDVVDKIAKGGEQVIIDWHNTIIREPPKFDAFLEPVNAVKNRYPNVILYDRSRVKLHGNKVGDDYYHASYVDSYNQADGYILAQAPFNEGTESDFWRMIFETSPKLIILLTDTHNREGNRLVKHFWPESKANHRNYPETNIKVNYTKGDTAPLYDWYNFSISNTVIGSIKTITVPMLHYRKWIYDKIIPDDLLEFRSEVGLLETASIVRKQRYGCMTYYSHYSHVADLIVRHAIATGVVER</sequence>
<protein>
    <submittedName>
        <fullName evidence="4">Tyrosine-protein phosphatase domain-containing protein</fullName>
    </submittedName>
</protein>
<dbReference type="InterPro" id="IPR050348">
    <property type="entry name" value="Protein-Tyr_Phosphatase"/>
</dbReference>
<evidence type="ECO:0000256" key="1">
    <source>
        <dbReference type="SAM" id="MobiDB-lite"/>
    </source>
</evidence>
<dbReference type="Proteomes" id="UP000887581">
    <property type="component" value="Unplaced"/>
</dbReference>
<dbReference type="PROSITE" id="PS50055">
    <property type="entry name" value="TYR_PHOSPHATASE_PTP"/>
    <property type="match status" value="1"/>
</dbReference>
<proteinExistence type="predicted"/>
<feature type="compositionally biased region" description="Basic and acidic residues" evidence="1">
    <location>
        <begin position="8"/>
        <end position="25"/>
    </location>
</feature>
<dbReference type="Gene3D" id="3.90.190.10">
    <property type="entry name" value="Protein tyrosine phosphatase superfamily"/>
    <property type="match status" value="1"/>
</dbReference>